<proteinExistence type="predicted"/>
<gene>
    <name evidence="2" type="primary">Tf29</name>
    <name evidence="2" type="ORF">TACRUB_R15389</name>
</gene>
<accession>A0A7K4X0N4</accession>
<feature type="domain" description="Integrase catalytic" evidence="1">
    <location>
        <begin position="54"/>
        <end position="211"/>
    </location>
</feature>
<name>A0A7K4X0N4_9TYRA</name>
<dbReference type="SUPFAM" id="SSF53098">
    <property type="entry name" value="Ribonuclease H-like"/>
    <property type="match status" value="1"/>
</dbReference>
<dbReference type="InterPro" id="IPR036397">
    <property type="entry name" value="RNaseH_sf"/>
</dbReference>
<dbReference type="AlphaFoldDB" id="A0A7K4X0N4"/>
<dbReference type="InterPro" id="IPR012337">
    <property type="entry name" value="RNaseH-like_sf"/>
</dbReference>
<feature type="non-terminal residue" evidence="2">
    <location>
        <position position="1"/>
    </location>
</feature>
<dbReference type="Pfam" id="PF00665">
    <property type="entry name" value="rve"/>
    <property type="match status" value="1"/>
</dbReference>
<protein>
    <submittedName>
        <fullName evidence="2">TF29 protein</fullName>
    </submittedName>
</protein>
<organism evidence="2 3">
    <name type="scientific">Tachuris rubrigastra</name>
    <dbReference type="NCBI Taxonomy" id="495162"/>
    <lineage>
        <taxon>Eukaryota</taxon>
        <taxon>Metazoa</taxon>
        <taxon>Chordata</taxon>
        <taxon>Craniata</taxon>
        <taxon>Vertebrata</taxon>
        <taxon>Euteleostomi</taxon>
        <taxon>Archelosauria</taxon>
        <taxon>Archosauria</taxon>
        <taxon>Dinosauria</taxon>
        <taxon>Saurischia</taxon>
        <taxon>Theropoda</taxon>
        <taxon>Coelurosauria</taxon>
        <taxon>Aves</taxon>
        <taxon>Neognathae</taxon>
        <taxon>Neoaves</taxon>
        <taxon>Telluraves</taxon>
        <taxon>Australaves</taxon>
        <taxon>Passeriformes</taxon>
        <taxon>Tyrannidae</taxon>
        <taxon>Tachuris</taxon>
    </lineage>
</organism>
<reference evidence="2 3" key="1">
    <citation type="submission" date="2019-09" db="EMBL/GenBank/DDBJ databases">
        <title>Bird 10,000 Genomes (B10K) Project - Family phase.</title>
        <authorList>
            <person name="Zhang G."/>
        </authorList>
    </citation>
    <scope>NUCLEOTIDE SEQUENCE [LARGE SCALE GENOMIC DNA]</scope>
    <source>
        <strain evidence="2">B10K-CU-031-13</strain>
        <tissue evidence="2">Muscle</tissue>
    </source>
</reference>
<dbReference type="Gene3D" id="3.30.420.10">
    <property type="entry name" value="Ribonuclease H-like superfamily/Ribonuclease H"/>
    <property type="match status" value="1"/>
</dbReference>
<evidence type="ECO:0000313" key="3">
    <source>
        <dbReference type="Proteomes" id="UP000540952"/>
    </source>
</evidence>
<evidence type="ECO:0000259" key="1">
    <source>
        <dbReference type="PROSITE" id="PS50994"/>
    </source>
</evidence>
<feature type="non-terminal residue" evidence="2">
    <location>
        <position position="274"/>
    </location>
</feature>
<dbReference type="Proteomes" id="UP000540952">
    <property type="component" value="Unassembled WGS sequence"/>
</dbReference>
<dbReference type="GO" id="GO:0003676">
    <property type="term" value="F:nucleic acid binding"/>
    <property type="evidence" value="ECO:0007669"/>
    <property type="project" value="InterPro"/>
</dbReference>
<sequence>KHTLGTQTLVETFLKVYGCLGVWTVAKQVTSQCLICQKVNKKPQRTHPLGGRELATRPFQRIQVDFTELPPVQRWKYLLVIVDHLTHWVKAFPVLKATAQSVVKVLLEQLIPRFGLPETIDSDQRLHFTSKLLRLTCEALQVTWQHHTPWHPQSSGRVERMNQTLKRTITKLTLETGLPWTNCLPLALFQIPTAPRKDLNISPYEMLFELSYPTCLMGTQLPTLDLGDKYLREYITIAKKLENLRQQGLHPQTVKLEMKTHKFRVGDWVLIKTW</sequence>
<dbReference type="PANTHER" id="PTHR37984:SF5">
    <property type="entry name" value="PROTEIN NYNRIN-LIKE"/>
    <property type="match status" value="1"/>
</dbReference>
<evidence type="ECO:0000313" key="2">
    <source>
        <dbReference type="EMBL" id="NWR40363.1"/>
    </source>
</evidence>
<dbReference type="GO" id="GO:0015074">
    <property type="term" value="P:DNA integration"/>
    <property type="evidence" value="ECO:0007669"/>
    <property type="project" value="InterPro"/>
</dbReference>
<comment type="caution">
    <text evidence="2">The sequence shown here is derived from an EMBL/GenBank/DDBJ whole genome shotgun (WGS) entry which is preliminary data.</text>
</comment>
<dbReference type="PANTHER" id="PTHR37984">
    <property type="entry name" value="PROTEIN CBG26694"/>
    <property type="match status" value="1"/>
</dbReference>
<dbReference type="EMBL" id="VZRD01001114">
    <property type="protein sequence ID" value="NWR40363.1"/>
    <property type="molecule type" value="Genomic_DNA"/>
</dbReference>
<dbReference type="InterPro" id="IPR050951">
    <property type="entry name" value="Retrovirus_Pol_polyprotein"/>
</dbReference>
<dbReference type="InterPro" id="IPR001584">
    <property type="entry name" value="Integrase_cat-core"/>
</dbReference>
<keyword evidence="3" id="KW-1185">Reference proteome</keyword>
<dbReference type="PROSITE" id="PS50994">
    <property type="entry name" value="INTEGRASE"/>
    <property type="match status" value="1"/>
</dbReference>